<dbReference type="AlphaFoldDB" id="A0A383TWJ2"/>
<sequence>MNPKPIKRKAELQGVSRDHHHALLLAWKINKGISNKIEPKRIINYIGWFRKEHLEPHFAVEEEFMFPVLGNEHPKVQQALHEHIQLLSQAKNAENYKDLENFAKLLKNHIRFEERDLFQLIQEKATQEELDLIEKKHQDEKFCERTEDEFWK</sequence>
<protein>
    <submittedName>
        <fullName evidence="2">Uncharacterized conserved protein</fullName>
    </submittedName>
</protein>
<name>A0A383TWJ2_9FLAO</name>
<evidence type="ECO:0000259" key="1">
    <source>
        <dbReference type="Pfam" id="PF01814"/>
    </source>
</evidence>
<dbReference type="Gene3D" id="1.20.120.520">
    <property type="entry name" value="nmb1532 protein domain like"/>
    <property type="match status" value="1"/>
</dbReference>
<keyword evidence="3" id="KW-1185">Reference proteome</keyword>
<evidence type="ECO:0000313" key="3">
    <source>
        <dbReference type="Proteomes" id="UP000262142"/>
    </source>
</evidence>
<dbReference type="InterPro" id="IPR012312">
    <property type="entry name" value="Hemerythrin-like"/>
</dbReference>
<dbReference type="Pfam" id="PF01814">
    <property type="entry name" value="Hemerythrin"/>
    <property type="match status" value="1"/>
</dbReference>
<dbReference type="Proteomes" id="UP000262142">
    <property type="component" value="Unassembled WGS sequence"/>
</dbReference>
<proteinExistence type="predicted"/>
<dbReference type="RefSeq" id="WP_119058884.1">
    <property type="nucleotide sequence ID" value="NZ_UNSC01000001.1"/>
</dbReference>
<organism evidence="2 3">
    <name type="scientific">Candidatus Ornithobacterium hominis</name>
    <dbReference type="NCBI Taxonomy" id="2497989"/>
    <lineage>
        <taxon>Bacteria</taxon>
        <taxon>Pseudomonadati</taxon>
        <taxon>Bacteroidota</taxon>
        <taxon>Flavobacteriia</taxon>
        <taxon>Flavobacteriales</taxon>
        <taxon>Weeksellaceae</taxon>
        <taxon>Ornithobacterium</taxon>
    </lineage>
</organism>
<feature type="domain" description="Hemerythrin-like" evidence="1">
    <location>
        <begin position="20"/>
        <end position="121"/>
    </location>
</feature>
<accession>A0A383TWJ2</accession>
<dbReference type="OrthoDB" id="9793254at2"/>
<evidence type="ECO:0000313" key="2">
    <source>
        <dbReference type="EMBL" id="SZD71271.1"/>
    </source>
</evidence>
<dbReference type="EMBL" id="UNSC01000001">
    <property type="protein sequence ID" value="SZD71271.1"/>
    <property type="molecule type" value="Genomic_DNA"/>
</dbReference>
<gene>
    <name evidence="2" type="ORF">SAMEA104719789_00367</name>
</gene>
<reference evidence="2 3" key="1">
    <citation type="submission" date="2018-09" db="EMBL/GenBank/DDBJ databases">
        <authorList>
            <consortium name="Pathogen Informatics"/>
        </authorList>
    </citation>
    <scope>NUCLEOTIDE SEQUENCE [LARGE SCALE GENOMIC DNA]</scope>
    <source>
        <strain evidence="2 3">OH-22767</strain>
    </source>
</reference>